<evidence type="ECO:0000256" key="12">
    <source>
        <dbReference type="SAM" id="SignalP"/>
    </source>
</evidence>
<dbReference type="Ensembl" id="ENSORLT00020027914.1">
    <property type="protein sequence ID" value="ENSORLP00020018944.1"/>
    <property type="gene ID" value="ENSORLG00020019913.1"/>
</dbReference>
<evidence type="ECO:0000256" key="11">
    <source>
        <dbReference type="PROSITE-ProRule" id="PRU00325"/>
    </source>
</evidence>
<reference evidence="14" key="3">
    <citation type="submission" date="2025-08" db="UniProtKB">
        <authorList>
            <consortium name="Ensembl"/>
        </authorList>
    </citation>
    <scope>IDENTIFICATION</scope>
    <source>
        <strain evidence="14">HNI</strain>
    </source>
</reference>
<evidence type="ECO:0000256" key="7">
    <source>
        <dbReference type="ARBA" id="ARBA00023136"/>
    </source>
</evidence>
<keyword evidence="11" id="KW-0863">Zinc-finger</keyword>
<dbReference type="Proteomes" id="UP000265180">
    <property type="component" value="Chromosome 7"/>
</dbReference>
<dbReference type="Pfam" id="PF15037">
    <property type="entry name" value="IL17_R_N"/>
    <property type="match status" value="1"/>
</dbReference>
<dbReference type="GO" id="GO:0006954">
    <property type="term" value="P:inflammatory response"/>
    <property type="evidence" value="ECO:0007669"/>
    <property type="project" value="UniProtKB-KW"/>
</dbReference>
<keyword evidence="9" id="KW-0325">Glycoprotein</keyword>
<comment type="subcellular location">
    <subcellularLocation>
        <location evidence="1">Cell membrane</location>
        <topology evidence="1">Single-pass membrane protein</topology>
    </subcellularLocation>
    <subcellularLocation>
        <location evidence="2">Membrane</location>
        <topology evidence="2">Single-pass type I membrane protein</topology>
    </subcellularLocation>
</comment>
<dbReference type="PANTHER" id="PTHR15583:SF21">
    <property type="entry name" value="INTERLEUKIN-17 RECEPTOR E-LIKE"/>
    <property type="match status" value="1"/>
</dbReference>
<organism evidence="14 15">
    <name type="scientific">Oryzias latipes</name>
    <name type="common">Japanese rice fish</name>
    <name type="synonym">Japanese killifish</name>
    <dbReference type="NCBI Taxonomy" id="8090"/>
    <lineage>
        <taxon>Eukaryota</taxon>
        <taxon>Metazoa</taxon>
        <taxon>Chordata</taxon>
        <taxon>Craniata</taxon>
        <taxon>Vertebrata</taxon>
        <taxon>Euteleostomi</taxon>
        <taxon>Actinopterygii</taxon>
        <taxon>Neopterygii</taxon>
        <taxon>Teleostei</taxon>
        <taxon>Neoteleostei</taxon>
        <taxon>Acanthomorphata</taxon>
        <taxon>Ovalentaria</taxon>
        <taxon>Atherinomorphae</taxon>
        <taxon>Beloniformes</taxon>
        <taxon>Adrianichthyidae</taxon>
        <taxon>Oryziinae</taxon>
        <taxon>Oryzias</taxon>
    </lineage>
</organism>
<dbReference type="AlphaFoldDB" id="A0A3P9LE20"/>
<evidence type="ECO:0000256" key="5">
    <source>
        <dbReference type="ARBA" id="ARBA00022729"/>
    </source>
</evidence>
<keyword evidence="6" id="KW-1133">Transmembrane helix</keyword>
<evidence type="ECO:0000256" key="2">
    <source>
        <dbReference type="ARBA" id="ARBA00004479"/>
    </source>
</evidence>
<dbReference type="PROSITE" id="PS50966">
    <property type="entry name" value="ZF_SWIM"/>
    <property type="match status" value="1"/>
</dbReference>
<keyword evidence="3" id="KW-1003">Cell membrane</keyword>
<keyword evidence="5 12" id="KW-0732">Signal</keyword>
<evidence type="ECO:0000256" key="1">
    <source>
        <dbReference type="ARBA" id="ARBA00004162"/>
    </source>
</evidence>
<sequence>MNKVRFFSAWILFIVFYPQFIKSKCDVSCRAVRQNDIERGECPVRLTSEGFNNSDGYFENITFRVWMTVKELCECPKIEIHGRCAHVIRPIQKKERGDSEWPSGKLRCENYGRTDRKCRCNKKLLQKGNFSLWELEYNCSKAEAGSNVSLSYITNSSNCSVTYQVSDPRPNFSVNVNESSRTIAVAVDSAEKVNSRLCYKLNSLYCVHGYGLPLNPQIVSKSVVFNISFLLPCLCVEAYYTYGDARRRKICPFENESLLDAGDILRTSEVILYTSEIKWRFECPANGLNLSASLCWKLQEHVCIPVPNSVLKKTDEVHLMFSTSGVDIHPQMCVRFSLQDKHNISCLYQNEIPGWEADVAPGRQSMVVHLTSSAPGNFSAQLCVITEVGCTPVGSVHSVAMKNVSKKSIEVPIYLIDEKPCVQVWKSDLIGRRILCLDYTRNRSGTFAATAFMSAVVLLLLGLVIRRVIKSVTEDWLVIQRPLLLVCSSDQSMHVSAVCALASILHGKLGATVHTALWAQSSQKPSESRAGVADLGPVPWLYGQWEAVCKAQGKVLIIWSPDAKKTYERWRLEMSMNGRTAGSRKANTRHEKIKAEEEELFNNDIRKVGKWKKATTAARKKDVVQLCDEEGRFSEKKPSAVMEPVFVAALASLEGTLLGCKNQQVAIVYFQGLCHSKDIPKDLRGVSRYCLPQDFSGLVQELGMGRGELQWPRLLSKLLSTWLAWRLARRLQTLLLQMKGQSLSSSAKTTSGQKRSRFRLQLGSVHEQELLRESPWRREEL</sequence>
<accession>A0A3P9LE20</accession>
<keyword evidence="7" id="KW-0472">Membrane</keyword>
<evidence type="ECO:0000256" key="3">
    <source>
        <dbReference type="ARBA" id="ARBA00022475"/>
    </source>
</evidence>
<name>A0A3P9LE20_ORYLA</name>
<evidence type="ECO:0000256" key="4">
    <source>
        <dbReference type="ARBA" id="ARBA00022692"/>
    </source>
</evidence>
<feature type="domain" description="SWIM-type" evidence="13">
    <location>
        <begin position="63"/>
        <end position="95"/>
    </location>
</feature>
<evidence type="ECO:0000259" key="13">
    <source>
        <dbReference type="PROSITE" id="PS50966"/>
    </source>
</evidence>
<keyword evidence="10" id="KW-0395">Inflammatory response</keyword>
<feature type="chain" id="PRO_5018308071" evidence="12">
    <location>
        <begin position="24"/>
        <end position="781"/>
    </location>
</feature>
<evidence type="ECO:0000256" key="6">
    <source>
        <dbReference type="ARBA" id="ARBA00022989"/>
    </source>
</evidence>
<dbReference type="Gene3D" id="3.40.50.11530">
    <property type="match status" value="1"/>
</dbReference>
<keyword evidence="8" id="KW-0675">Receptor</keyword>
<dbReference type="GO" id="GO:0008270">
    <property type="term" value="F:zinc ion binding"/>
    <property type="evidence" value="ECO:0007669"/>
    <property type="project" value="UniProtKB-KW"/>
</dbReference>
<dbReference type="InterPro" id="IPR007527">
    <property type="entry name" value="Znf_SWIM"/>
</dbReference>
<evidence type="ECO:0000256" key="8">
    <source>
        <dbReference type="ARBA" id="ARBA00023170"/>
    </source>
</evidence>
<feature type="signal peptide" evidence="12">
    <location>
        <begin position="1"/>
        <end position="23"/>
    </location>
</feature>
<protein>
    <submittedName>
        <fullName evidence="14">Interleukin 17 receptor E</fullName>
    </submittedName>
</protein>
<dbReference type="Pfam" id="PF08357">
    <property type="entry name" value="SEFIR"/>
    <property type="match status" value="1"/>
</dbReference>
<evidence type="ECO:0000313" key="15">
    <source>
        <dbReference type="Proteomes" id="UP000265180"/>
    </source>
</evidence>
<keyword evidence="11" id="KW-0862">Zinc</keyword>
<evidence type="ECO:0000256" key="9">
    <source>
        <dbReference type="ARBA" id="ARBA00023180"/>
    </source>
</evidence>
<dbReference type="GO" id="GO:0030368">
    <property type="term" value="F:interleukin-17 receptor activity"/>
    <property type="evidence" value="ECO:0007669"/>
    <property type="project" value="InterPro"/>
</dbReference>
<dbReference type="GO" id="GO:0005886">
    <property type="term" value="C:plasma membrane"/>
    <property type="evidence" value="ECO:0007669"/>
    <property type="project" value="UniProtKB-SubCell"/>
</dbReference>
<dbReference type="PANTHER" id="PTHR15583">
    <property type="entry name" value="INTERLEUKIN-17 RECEPTOR"/>
    <property type="match status" value="1"/>
</dbReference>
<evidence type="ECO:0000313" key="14">
    <source>
        <dbReference type="Ensembl" id="ENSORLP00020018944.1"/>
    </source>
</evidence>
<evidence type="ECO:0000256" key="10">
    <source>
        <dbReference type="ARBA" id="ARBA00023198"/>
    </source>
</evidence>
<keyword evidence="4" id="KW-0812">Transmembrane</keyword>
<proteinExistence type="predicted"/>
<dbReference type="InterPro" id="IPR039465">
    <property type="entry name" value="IL-17_rcpt-like"/>
</dbReference>
<dbReference type="InterPro" id="IPR027841">
    <property type="entry name" value="IL-17_rcpt_C/E_N"/>
</dbReference>
<dbReference type="InterPro" id="IPR013568">
    <property type="entry name" value="SEFIR_dom"/>
</dbReference>
<keyword evidence="11" id="KW-0479">Metal-binding</keyword>
<reference evidence="14 15" key="2">
    <citation type="submission" date="2017-04" db="EMBL/GenBank/DDBJ databases">
        <title>CpG methylation of centromeres and impact of large insertions on vertebrate speciation.</title>
        <authorList>
            <person name="Ichikawa K."/>
            <person name="Yoshimura J."/>
            <person name="Morishita S."/>
        </authorList>
    </citation>
    <scope>NUCLEOTIDE SEQUENCE</scope>
    <source>
        <strain evidence="14 15">HNI</strain>
    </source>
</reference>
<reference key="1">
    <citation type="journal article" date="2007" name="Nature">
        <title>The medaka draft genome and insights into vertebrate genome evolution.</title>
        <authorList>
            <person name="Kasahara M."/>
            <person name="Naruse K."/>
            <person name="Sasaki S."/>
            <person name="Nakatani Y."/>
            <person name="Qu W."/>
            <person name="Ahsan B."/>
            <person name="Yamada T."/>
            <person name="Nagayasu Y."/>
            <person name="Doi K."/>
            <person name="Kasai Y."/>
            <person name="Jindo T."/>
            <person name="Kobayashi D."/>
            <person name="Shimada A."/>
            <person name="Toyoda A."/>
            <person name="Kuroki Y."/>
            <person name="Fujiyama A."/>
            <person name="Sasaki T."/>
            <person name="Shimizu A."/>
            <person name="Asakawa S."/>
            <person name="Shimizu N."/>
            <person name="Hashimoto S."/>
            <person name="Yang J."/>
            <person name="Lee Y."/>
            <person name="Matsushima K."/>
            <person name="Sugano S."/>
            <person name="Sakaizumi M."/>
            <person name="Narita T."/>
            <person name="Ohishi K."/>
            <person name="Haga S."/>
            <person name="Ohta F."/>
            <person name="Nomoto H."/>
            <person name="Nogata K."/>
            <person name="Morishita T."/>
            <person name="Endo T."/>
            <person name="Shin-I T."/>
            <person name="Takeda H."/>
            <person name="Morishita S."/>
            <person name="Kohara Y."/>
        </authorList>
    </citation>
    <scope>NUCLEOTIDE SEQUENCE [LARGE SCALE GENOMIC DNA]</scope>
    <source>
        <strain>Hd-rR</strain>
    </source>
</reference>
<reference evidence="14" key="4">
    <citation type="submission" date="2025-09" db="UniProtKB">
        <authorList>
            <consortium name="Ensembl"/>
        </authorList>
    </citation>
    <scope>IDENTIFICATION</scope>
    <source>
        <strain evidence="14">HNI</strain>
    </source>
</reference>